<gene>
    <name evidence="2" type="ORF">A3G51_00980</name>
</gene>
<organism evidence="2 3">
    <name type="scientific">Candidatus Yanofskybacteria bacterium RIFCSPLOWO2_12_FULL_43_11b</name>
    <dbReference type="NCBI Taxonomy" id="1802710"/>
    <lineage>
        <taxon>Bacteria</taxon>
        <taxon>Candidatus Yanofskyibacteriota</taxon>
    </lineage>
</organism>
<keyword evidence="1" id="KW-0472">Membrane</keyword>
<sequence>MKHISEFIDKHVDFNFALAIIAILGTAGSLYLQFSEANTEFDTLNASMHTVIRGQERGVLRENASINNELDELGKSLDMLILK</sequence>
<keyword evidence="1" id="KW-1133">Transmembrane helix</keyword>
<evidence type="ECO:0000256" key="1">
    <source>
        <dbReference type="SAM" id="Phobius"/>
    </source>
</evidence>
<name>A0A1F8H703_9BACT</name>
<keyword evidence="1" id="KW-0812">Transmembrane</keyword>
<dbReference type="AlphaFoldDB" id="A0A1F8H703"/>
<evidence type="ECO:0000313" key="2">
    <source>
        <dbReference type="EMBL" id="OGN33372.1"/>
    </source>
</evidence>
<comment type="caution">
    <text evidence="2">The sequence shown here is derived from an EMBL/GenBank/DDBJ whole genome shotgun (WGS) entry which is preliminary data.</text>
</comment>
<dbReference type="Proteomes" id="UP000177745">
    <property type="component" value="Unassembled WGS sequence"/>
</dbReference>
<dbReference type="EMBL" id="MGKY01000018">
    <property type="protein sequence ID" value="OGN33372.1"/>
    <property type="molecule type" value="Genomic_DNA"/>
</dbReference>
<evidence type="ECO:0000313" key="3">
    <source>
        <dbReference type="Proteomes" id="UP000177745"/>
    </source>
</evidence>
<proteinExistence type="predicted"/>
<reference evidence="2 3" key="1">
    <citation type="journal article" date="2016" name="Nat. Commun.">
        <title>Thousands of microbial genomes shed light on interconnected biogeochemical processes in an aquifer system.</title>
        <authorList>
            <person name="Anantharaman K."/>
            <person name="Brown C.T."/>
            <person name="Hug L.A."/>
            <person name="Sharon I."/>
            <person name="Castelle C.J."/>
            <person name="Probst A.J."/>
            <person name="Thomas B.C."/>
            <person name="Singh A."/>
            <person name="Wilkins M.J."/>
            <person name="Karaoz U."/>
            <person name="Brodie E.L."/>
            <person name="Williams K.H."/>
            <person name="Hubbard S.S."/>
            <person name="Banfield J.F."/>
        </authorList>
    </citation>
    <scope>NUCLEOTIDE SEQUENCE [LARGE SCALE GENOMIC DNA]</scope>
</reference>
<protein>
    <submittedName>
        <fullName evidence="2">Uncharacterized protein</fullName>
    </submittedName>
</protein>
<feature type="transmembrane region" description="Helical" evidence="1">
    <location>
        <begin position="12"/>
        <end position="34"/>
    </location>
</feature>
<accession>A0A1F8H703</accession>